<dbReference type="Proteomes" id="UP001165060">
    <property type="component" value="Unassembled WGS sequence"/>
</dbReference>
<comment type="function">
    <text evidence="7">Choline transporter.</text>
</comment>
<proteinExistence type="inferred from homology"/>
<gene>
    <name evidence="9" type="ORF">TeGR_g13579</name>
</gene>
<comment type="caution">
    <text evidence="9">The sequence shown here is derived from an EMBL/GenBank/DDBJ whole genome shotgun (WGS) entry which is preliminary data.</text>
</comment>
<evidence type="ECO:0000256" key="7">
    <source>
        <dbReference type="RuleBase" id="RU368066"/>
    </source>
</evidence>
<evidence type="ECO:0000256" key="8">
    <source>
        <dbReference type="SAM" id="MobiDB-lite"/>
    </source>
</evidence>
<keyword evidence="3 7" id="KW-0812">Transmembrane</keyword>
<protein>
    <recommendedName>
        <fullName evidence="7">Choline transporter-like protein</fullName>
    </recommendedName>
</protein>
<keyword evidence="6" id="KW-0325">Glycoprotein</keyword>
<evidence type="ECO:0000313" key="10">
    <source>
        <dbReference type="Proteomes" id="UP001165060"/>
    </source>
</evidence>
<feature type="region of interest" description="Disordered" evidence="8">
    <location>
        <begin position="647"/>
        <end position="684"/>
    </location>
</feature>
<comment type="similarity">
    <text evidence="2 7">Belongs to the CTL (choline transporter-like) family.</text>
</comment>
<dbReference type="Pfam" id="PF04515">
    <property type="entry name" value="Choline_transpo"/>
    <property type="match status" value="1"/>
</dbReference>
<evidence type="ECO:0000256" key="4">
    <source>
        <dbReference type="ARBA" id="ARBA00022989"/>
    </source>
</evidence>
<keyword evidence="5 7" id="KW-0472">Membrane</keyword>
<dbReference type="InterPro" id="IPR007603">
    <property type="entry name" value="Choline_transptr-like"/>
</dbReference>
<evidence type="ECO:0000256" key="6">
    <source>
        <dbReference type="ARBA" id="ARBA00023180"/>
    </source>
</evidence>
<name>A0ABQ6MML4_9STRA</name>
<organism evidence="9 10">
    <name type="scientific">Tetraparma gracilis</name>
    <dbReference type="NCBI Taxonomy" id="2962635"/>
    <lineage>
        <taxon>Eukaryota</taxon>
        <taxon>Sar</taxon>
        <taxon>Stramenopiles</taxon>
        <taxon>Ochrophyta</taxon>
        <taxon>Bolidophyceae</taxon>
        <taxon>Parmales</taxon>
        <taxon>Triparmaceae</taxon>
        <taxon>Tetraparma</taxon>
    </lineage>
</organism>
<keyword evidence="10" id="KW-1185">Reference proteome</keyword>
<evidence type="ECO:0000313" key="9">
    <source>
        <dbReference type="EMBL" id="GMI29315.1"/>
    </source>
</evidence>
<evidence type="ECO:0000256" key="5">
    <source>
        <dbReference type="ARBA" id="ARBA00023136"/>
    </source>
</evidence>
<feature type="transmembrane region" description="Helical" evidence="7">
    <location>
        <begin position="291"/>
        <end position="311"/>
    </location>
</feature>
<feature type="transmembrane region" description="Helical" evidence="7">
    <location>
        <begin position="402"/>
        <end position="426"/>
    </location>
</feature>
<sequence length="684" mass="73700">MAVPDSPARKASRALSSDAEWPVKSRRCTDLLALLLLTLSFAAMTTLYVLALPNSSLTTLFSPQSFGGVSCGVDGNPAFLGYTDLAGNGECIAACPTADAPVPPAVADLVCKTGYPNTVAAGADTSNPAMLVFYGDCLPEYTSVDFLSRCIPTSPLALSAVTDGLASSAATSLGIATFQNSTLDLTSTMDYMAQFSNDLYHSLPVTFGIGIGGAFVLGFVFLLLFRVPALASITTWSLLLSFPLMLGALGYFFYSLDLDYSDPNSATSAVTEAGAGDAADAPGQWQETACFVTAIVLWVLAGLSFCFLIFVRKSVALSIQCTRVTARTITTMPGMTLYPVVQLIGFLLFLGPWTYYLFVIAATGEAKQAQAQLFNSVVVTYTYYEYTSLSIYSFWFMLFELFWVYNFICAVGTITLALAFSTWYFAPDRSKLGSLAFARMTFTGARYHLGTAAFGSLVIAIVQIIRAMLAYTQAKLEAMTRSSTDFVTRLAKALMCCCQCCLCCLEKVLKFISSNAYTHTAIFGTAFIPSCKTAWSVIANNIVTIATLGVVNNITMFVTKLWIVGGTALAGFYTLKYYYETSLFSIYGICIVIGFLAWGVAESITEVFECGTRTVLLCYFADVEANGTGGSHCPRELRIFYEQAGGDHTDGGDSDVASSEEDKVEVEKGRRGMRGTRGTRVITH</sequence>
<dbReference type="PANTHER" id="PTHR12385:SF14">
    <property type="entry name" value="CHOLINE TRANSPORTER-LIKE 2"/>
    <property type="match status" value="1"/>
</dbReference>
<feature type="transmembrane region" description="Helical" evidence="7">
    <location>
        <begin position="337"/>
        <end position="358"/>
    </location>
</feature>
<comment type="subcellular location">
    <subcellularLocation>
        <location evidence="7">Cell membrane</location>
        <topology evidence="7">Multi-pass membrane protein</topology>
    </subcellularLocation>
    <subcellularLocation>
        <location evidence="1">Membrane</location>
        <topology evidence="1">Multi-pass membrane protein</topology>
    </subcellularLocation>
</comment>
<evidence type="ECO:0000256" key="2">
    <source>
        <dbReference type="ARBA" id="ARBA00007168"/>
    </source>
</evidence>
<dbReference type="PANTHER" id="PTHR12385">
    <property type="entry name" value="CHOLINE TRANSPORTER-LIKE (SLC FAMILY 44)"/>
    <property type="match status" value="1"/>
</dbReference>
<reference evidence="9 10" key="1">
    <citation type="journal article" date="2023" name="Commun. Biol.">
        <title>Genome analysis of Parmales, the sister group of diatoms, reveals the evolutionary specialization of diatoms from phago-mixotrophs to photoautotrophs.</title>
        <authorList>
            <person name="Ban H."/>
            <person name="Sato S."/>
            <person name="Yoshikawa S."/>
            <person name="Yamada K."/>
            <person name="Nakamura Y."/>
            <person name="Ichinomiya M."/>
            <person name="Sato N."/>
            <person name="Blanc-Mathieu R."/>
            <person name="Endo H."/>
            <person name="Kuwata A."/>
            <person name="Ogata H."/>
        </authorList>
    </citation>
    <scope>NUCLEOTIDE SEQUENCE [LARGE SCALE GENOMIC DNA]</scope>
</reference>
<evidence type="ECO:0000256" key="3">
    <source>
        <dbReference type="ARBA" id="ARBA00022692"/>
    </source>
</evidence>
<evidence type="ECO:0000256" key="1">
    <source>
        <dbReference type="ARBA" id="ARBA00004141"/>
    </source>
</evidence>
<feature type="transmembrane region" description="Helical" evidence="7">
    <location>
        <begin position="199"/>
        <end position="224"/>
    </location>
</feature>
<feature type="transmembrane region" description="Helical" evidence="7">
    <location>
        <begin position="236"/>
        <end position="254"/>
    </location>
</feature>
<feature type="transmembrane region" description="Helical" evidence="7">
    <location>
        <begin position="447"/>
        <end position="469"/>
    </location>
</feature>
<feature type="transmembrane region" description="Helical" evidence="7">
    <location>
        <begin position="31"/>
        <end position="51"/>
    </location>
</feature>
<dbReference type="EMBL" id="BRYB01004331">
    <property type="protein sequence ID" value="GMI29315.1"/>
    <property type="molecule type" value="Genomic_DNA"/>
</dbReference>
<accession>A0ABQ6MML4</accession>
<keyword evidence="4 7" id="KW-1133">Transmembrane helix</keyword>
<feature type="transmembrane region" description="Helical" evidence="7">
    <location>
        <begin position="582"/>
        <end position="601"/>
    </location>
</feature>